<proteinExistence type="predicted"/>
<dbReference type="InterPro" id="IPR040269">
    <property type="entry name" value="VAB"/>
</dbReference>
<evidence type="ECO:0000313" key="4">
    <source>
        <dbReference type="Proteomes" id="UP000288805"/>
    </source>
</evidence>
<dbReference type="Proteomes" id="UP000288805">
    <property type="component" value="Unassembled WGS sequence"/>
</dbReference>
<sequence>MCATLVQMAYLMCLSSTHALEDMGHRHANVLFSSHHMSLLLPLNDNNRMENQEEKQEVGGKVEDIAQSNRNTLNIIKNISGWLRGKTMTSLVNGHRAQKKDEVRLHTAQVHAALSVAQLAAAIAGFAANSSTEAAQDINIHATNGGIVTRDKDMSAVASAAALVATVCAEAAESVGARRAHITSAVSSGLASRTSVDMMALTATAATCLRGATRLKSRATVDTYSLRNQKMLKVGVQLSIIMPSGKLNKP</sequence>
<evidence type="ECO:0000259" key="2">
    <source>
        <dbReference type="Pfam" id="PF05703"/>
    </source>
</evidence>
<evidence type="ECO:0000313" key="3">
    <source>
        <dbReference type="EMBL" id="RVW20198.1"/>
    </source>
</evidence>
<feature type="signal peptide" evidence="1">
    <location>
        <begin position="1"/>
        <end position="19"/>
    </location>
</feature>
<keyword evidence="1" id="KW-0732">Signal</keyword>
<name>A0A438CAI7_VITVI</name>
<dbReference type="Pfam" id="PF05703">
    <property type="entry name" value="Auxin_canalis"/>
    <property type="match status" value="1"/>
</dbReference>
<reference evidence="3 4" key="1">
    <citation type="journal article" date="2018" name="PLoS Genet.">
        <title>Population sequencing reveals clonal diversity and ancestral inbreeding in the grapevine cultivar Chardonnay.</title>
        <authorList>
            <person name="Roach M.J."/>
            <person name="Johnson D.L."/>
            <person name="Bohlmann J."/>
            <person name="van Vuuren H.J."/>
            <person name="Jones S.J."/>
            <person name="Pretorius I.S."/>
            <person name="Schmidt S.A."/>
            <person name="Borneman A.R."/>
        </authorList>
    </citation>
    <scope>NUCLEOTIDE SEQUENCE [LARGE SCALE GENOMIC DNA]</scope>
    <source>
        <strain evidence="4">cv. Chardonnay</strain>
        <tissue evidence="3">Leaf</tissue>
    </source>
</reference>
<organism evidence="3 4">
    <name type="scientific">Vitis vinifera</name>
    <name type="common">Grape</name>
    <dbReference type="NCBI Taxonomy" id="29760"/>
    <lineage>
        <taxon>Eukaryota</taxon>
        <taxon>Viridiplantae</taxon>
        <taxon>Streptophyta</taxon>
        <taxon>Embryophyta</taxon>
        <taxon>Tracheophyta</taxon>
        <taxon>Spermatophyta</taxon>
        <taxon>Magnoliopsida</taxon>
        <taxon>eudicotyledons</taxon>
        <taxon>Gunneridae</taxon>
        <taxon>Pentapetalae</taxon>
        <taxon>rosids</taxon>
        <taxon>Vitales</taxon>
        <taxon>Vitaceae</taxon>
        <taxon>Viteae</taxon>
        <taxon>Vitis</taxon>
    </lineage>
</organism>
<dbReference type="InterPro" id="IPR008546">
    <property type="entry name" value="VAN3-bd-like_auxin_canal"/>
</dbReference>
<accession>A0A438CAI7</accession>
<dbReference type="PANTHER" id="PTHR31351">
    <property type="entry name" value="EXPRESSED PROTEIN"/>
    <property type="match status" value="1"/>
</dbReference>
<comment type="caution">
    <text evidence="3">The sequence shown here is derived from an EMBL/GenBank/DDBJ whole genome shotgun (WGS) entry which is preliminary data.</text>
</comment>
<gene>
    <name evidence="3" type="ORF">CK203_111326</name>
</gene>
<evidence type="ECO:0000256" key="1">
    <source>
        <dbReference type="SAM" id="SignalP"/>
    </source>
</evidence>
<feature type="domain" description="VAN3-binding protein-like auxin canalisation" evidence="2">
    <location>
        <begin position="43"/>
        <end position="222"/>
    </location>
</feature>
<dbReference type="PANTHER" id="PTHR31351:SF30">
    <property type="entry name" value="VAN3-BINDING PROTEIN-LIKE"/>
    <property type="match status" value="1"/>
</dbReference>
<dbReference type="EMBL" id="QGNW01002387">
    <property type="protein sequence ID" value="RVW20198.1"/>
    <property type="molecule type" value="Genomic_DNA"/>
</dbReference>
<dbReference type="AlphaFoldDB" id="A0A438CAI7"/>
<protein>
    <recommendedName>
        <fullName evidence="2">VAN3-binding protein-like auxin canalisation domain-containing protein</fullName>
    </recommendedName>
</protein>
<feature type="chain" id="PRO_5019284247" description="VAN3-binding protein-like auxin canalisation domain-containing protein" evidence="1">
    <location>
        <begin position="20"/>
        <end position="250"/>
    </location>
</feature>